<keyword evidence="1" id="KW-0929">Antimicrobial</keyword>
<dbReference type="InterPro" id="IPR036779">
    <property type="entry name" value="LysM_dom_sf"/>
</dbReference>
<accession>A0ABP8HC00</accession>
<reference evidence="8" key="1">
    <citation type="journal article" date="2019" name="Int. J. Syst. Evol. Microbiol.">
        <title>The Global Catalogue of Microorganisms (GCM) 10K type strain sequencing project: providing services to taxonomists for standard genome sequencing and annotation.</title>
        <authorList>
            <consortium name="The Broad Institute Genomics Platform"/>
            <consortium name="The Broad Institute Genome Sequencing Center for Infectious Disease"/>
            <person name="Wu L."/>
            <person name="Ma J."/>
        </authorList>
    </citation>
    <scope>NUCLEOTIDE SEQUENCE [LARGE SCALE GENOMIC DNA]</scope>
    <source>
        <strain evidence="8">JCM 17919</strain>
    </source>
</reference>
<dbReference type="RefSeq" id="WP_345256836.1">
    <property type="nucleotide sequence ID" value="NZ_BAABGY010000009.1"/>
</dbReference>
<evidence type="ECO:0000256" key="1">
    <source>
        <dbReference type="ARBA" id="ARBA00022529"/>
    </source>
</evidence>
<dbReference type="Gene3D" id="3.10.350.10">
    <property type="entry name" value="LysM domain"/>
    <property type="match status" value="1"/>
</dbReference>
<feature type="chain" id="PRO_5047398249" description="Peptidoglycan hydrolase" evidence="5">
    <location>
        <begin position="20"/>
        <end position="394"/>
    </location>
</feature>
<dbReference type="CDD" id="cd00118">
    <property type="entry name" value="LysM"/>
    <property type="match status" value="1"/>
</dbReference>
<dbReference type="SMART" id="SM00047">
    <property type="entry name" value="LYZ2"/>
    <property type="match status" value="1"/>
</dbReference>
<dbReference type="PROSITE" id="PS51782">
    <property type="entry name" value="LYSM"/>
    <property type="match status" value="1"/>
</dbReference>
<dbReference type="InterPro" id="IPR018392">
    <property type="entry name" value="LysM"/>
</dbReference>
<dbReference type="PANTHER" id="PTHR33308">
    <property type="entry name" value="PEPTIDOGLYCAN HYDROLASE FLGJ"/>
    <property type="match status" value="1"/>
</dbReference>
<dbReference type="PANTHER" id="PTHR33308:SF9">
    <property type="entry name" value="PEPTIDOGLYCAN HYDROLASE FLGJ"/>
    <property type="match status" value="1"/>
</dbReference>
<keyword evidence="3" id="KW-0378">Hydrolase</keyword>
<keyword evidence="2" id="KW-0081">Bacteriolytic enzyme</keyword>
<keyword evidence="5" id="KW-0732">Signal</keyword>
<dbReference type="Proteomes" id="UP001501725">
    <property type="component" value="Unassembled WGS sequence"/>
</dbReference>
<evidence type="ECO:0000256" key="2">
    <source>
        <dbReference type="ARBA" id="ARBA00022638"/>
    </source>
</evidence>
<protein>
    <recommendedName>
        <fullName evidence="4">Peptidoglycan hydrolase</fullName>
    </recommendedName>
</protein>
<dbReference type="SUPFAM" id="SSF54106">
    <property type="entry name" value="LysM domain"/>
    <property type="match status" value="1"/>
</dbReference>
<feature type="signal peptide" evidence="5">
    <location>
        <begin position="1"/>
        <end position="19"/>
    </location>
</feature>
<dbReference type="Gene3D" id="1.10.530.10">
    <property type="match status" value="1"/>
</dbReference>
<evidence type="ECO:0000313" key="7">
    <source>
        <dbReference type="EMBL" id="GAA4337030.1"/>
    </source>
</evidence>
<organism evidence="7 8">
    <name type="scientific">Flaviaesturariibacter amylovorans</name>
    <dbReference type="NCBI Taxonomy" id="1084520"/>
    <lineage>
        <taxon>Bacteria</taxon>
        <taxon>Pseudomonadati</taxon>
        <taxon>Bacteroidota</taxon>
        <taxon>Chitinophagia</taxon>
        <taxon>Chitinophagales</taxon>
        <taxon>Chitinophagaceae</taxon>
        <taxon>Flaviaestuariibacter</taxon>
    </lineage>
</organism>
<dbReference type="SMART" id="SM00257">
    <property type="entry name" value="LysM"/>
    <property type="match status" value="1"/>
</dbReference>
<evidence type="ECO:0000259" key="6">
    <source>
        <dbReference type="PROSITE" id="PS51782"/>
    </source>
</evidence>
<dbReference type="InterPro" id="IPR051056">
    <property type="entry name" value="Glycosyl_Hydrolase_73"/>
</dbReference>
<dbReference type="Pfam" id="PF01476">
    <property type="entry name" value="LysM"/>
    <property type="match status" value="2"/>
</dbReference>
<evidence type="ECO:0000256" key="4">
    <source>
        <dbReference type="ARBA" id="ARBA00032108"/>
    </source>
</evidence>
<dbReference type="EMBL" id="BAABGY010000009">
    <property type="protein sequence ID" value="GAA4337030.1"/>
    <property type="molecule type" value="Genomic_DNA"/>
</dbReference>
<comment type="caution">
    <text evidence="7">The sequence shown here is derived from an EMBL/GenBank/DDBJ whole genome shotgun (WGS) entry which is preliminary data.</text>
</comment>
<evidence type="ECO:0000256" key="3">
    <source>
        <dbReference type="ARBA" id="ARBA00022801"/>
    </source>
</evidence>
<sequence length="394" mass="44179">MKKLSIILSLTLAYTCSYAQPLSATREYINRFRDIAIAEEQRTGVPAAITLAQGILEAEAGKSDLVRRSNNHFGIKCKTEWTGERVYHDDDARGECFRKYDNPEQSYRDHSDFLRTRAHYSFLFKLDPTDYEGWAYGLKRAGYATNPKYPQLLIRLIREYDLQEYTLMALGRKPIPESGNVVRLESGSQNNAVHTVASASTAATPAAPAYPQGVFQINGTRVVYISKGTSYRSIAQQHNLSLEHLYDFNDMEPAEAADADHLLFLGRKRRTGATDLHRTVEGERLFDVAQREGVRFEDLLTYNGLDDDRTFIAGELIALSPSASKPSFSPPPGSAPAPVAQPAVTAYLVHRVQPKETLYSIAKKYGVRTEDILQWNNLPTSGLKIGQELRINKK</sequence>
<dbReference type="Pfam" id="PF01832">
    <property type="entry name" value="Glucosaminidase"/>
    <property type="match status" value="1"/>
</dbReference>
<feature type="domain" description="LysM" evidence="6">
    <location>
        <begin position="348"/>
        <end position="391"/>
    </location>
</feature>
<name>A0ABP8HC00_9BACT</name>
<proteinExistence type="predicted"/>
<evidence type="ECO:0000256" key="5">
    <source>
        <dbReference type="SAM" id="SignalP"/>
    </source>
</evidence>
<evidence type="ECO:0000313" key="8">
    <source>
        <dbReference type="Proteomes" id="UP001501725"/>
    </source>
</evidence>
<dbReference type="InterPro" id="IPR002901">
    <property type="entry name" value="MGlyc_endo_b_GlcNAc-like_dom"/>
</dbReference>
<gene>
    <name evidence="7" type="ORF">GCM10023184_32650</name>
</gene>
<keyword evidence="8" id="KW-1185">Reference proteome</keyword>